<gene>
    <name evidence="3" type="primary">MCEE</name>
    <name evidence="3" type="ORF">TSPGSL018_28828</name>
</gene>
<dbReference type="InterPro" id="IPR051785">
    <property type="entry name" value="MMCE/EMCE_epimerase"/>
</dbReference>
<dbReference type="GO" id="GO:0046872">
    <property type="term" value="F:metal ion binding"/>
    <property type="evidence" value="ECO:0007669"/>
    <property type="project" value="UniProtKB-KW"/>
</dbReference>
<dbReference type="SUPFAM" id="SSF54593">
    <property type="entry name" value="Glyoxalase/Bleomycin resistance protein/Dihydroxybiphenyl dioxygenase"/>
    <property type="match status" value="1"/>
</dbReference>
<feature type="non-terminal residue" evidence="3">
    <location>
        <position position="1"/>
    </location>
</feature>
<organism evidence="3">
    <name type="scientific">Tetraselmis sp. GSL018</name>
    <dbReference type="NCBI Taxonomy" id="582737"/>
    <lineage>
        <taxon>Eukaryota</taxon>
        <taxon>Viridiplantae</taxon>
        <taxon>Chlorophyta</taxon>
        <taxon>core chlorophytes</taxon>
        <taxon>Chlorodendrophyceae</taxon>
        <taxon>Chlorodendrales</taxon>
        <taxon>Chlorodendraceae</taxon>
        <taxon>Tetraselmis</taxon>
    </lineage>
</organism>
<evidence type="ECO:0000256" key="2">
    <source>
        <dbReference type="SAM" id="MobiDB-lite"/>
    </source>
</evidence>
<reference evidence="3" key="1">
    <citation type="submission" date="2014-05" db="EMBL/GenBank/DDBJ databases">
        <title>The transcriptome of the halophilic microalga Tetraselmis sp. GSL018 isolated from the Great Salt Lake, Utah.</title>
        <authorList>
            <person name="Jinkerson R.E."/>
            <person name="D'Adamo S."/>
            <person name="Posewitz M.C."/>
        </authorList>
    </citation>
    <scope>NUCLEOTIDE SEQUENCE</scope>
    <source>
        <strain evidence="3">GSL018</strain>
    </source>
</reference>
<evidence type="ECO:0000256" key="1">
    <source>
        <dbReference type="ARBA" id="ARBA00022723"/>
    </source>
</evidence>
<sequence>FCQKMFSARNLYTGLTSLSSLFRGKRKVLPGFCEAFQDVPVRPSLTSVSSEEQPASDLIYATKVGKLNHVAIAVPCVTSASEFYRNTLGAKVSQPTSLPNHGVKVVFVDLENTKLELLEPLGDSSPVTKYLEKKSFRWTTPPLFRGCRCQGWDCVCSKARSNTYARTQSWGSREAGGLPSPKGLPRRFDRIGGTVTVRRGQPCWFPQRSSPLPPFPKMTRLCGLSTPCGGKNVALHPVLPRARRPLAERCCCGRTDCRFGNRPSSVGPSTCTESAEMAAAQCNMRTPAQH</sequence>
<dbReference type="Pfam" id="PF13669">
    <property type="entry name" value="Glyoxalase_4"/>
    <property type="match status" value="1"/>
</dbReference>
<proteinExistence type="predicted"/>
<dbReference type="InterPro" id="IPR029068">
    <property type="entry name" value="Glyas_Bleomycin-R_OHBP_Dase"/>
</dbReference>
<feature type="non-terminal residue" evidence="3">
    <location>
        <position position="290"/>
    </location>
</feature>
<dbReference type="AlphaFoldDB" id="A0A061QQ42"/>
<name>A0A061QQ42_9CHLO</name>
<dbReference type="EMBL" id="GBEZ01026744">
    <property type="protein sequence ID" value="JAC60491.1"/>
    <property type="molecule type" value="Transcribed_RNA"/>
</dbReference>
<dbReference type="PANTHER" id="PTHR43048:SF3">
    <property type="entry name" value="METHYLMALONYL-COA EPIMERASE, MITOCHONDRIAL"/>
    <property type="match status" value="1"/>
</dbReference>
<dbReference type="PANTHER" id="PTHR43048">
    <property type="entry name" value="METHYLMALONYL-COA EPIMERASE"/>
    <property type="match status" value="1"/>
</dbReference>
<protein>
    <submittedName>
        <fullName evidence="3">Methylmalonyl-CoA epimerase</fullName>
    </submittedName>
</protein>
<accession>A0A061QQ42</accession>
<feature type="region of interest" description="Disordered" evidence="2">
    <location>
        <begin position="167"/>
        <end position="186"/>
    </location>
</feature>
<dbReference type="GO" id="GO:0004493">
    <property type="term" value="F:methylmalonyl-CoA epimerase activity"/>
    <property type="evidence" value="ECO:0007669"/>
    <property type="project" value="TreeGrafter"/>
</dbReference>
<evidence type="ECO:0000313" key="3">
    <source>
        <dbReference type="EMBL" id="JAC60491.1"/>
    </source>
</evidence>
<keyword evidence="1" id="KW-0479">Metal-binding</keyword>
<dbReference type="GO" id="GO:0046491">
    <property type="term" value="P:L-methylmalonyl-CoA metabolic process"/>
    <property type="evidence" value="ECO:0007669"/>
    <property type="project" value="TreeGrafter"/>
</dbReference>
<dbReference type="Gene3D" id="3.10.180.10">
    <property type="entry name" value="2,3-Dihydroxybiphenyl 1,2-Dioxygenase, domain 1"/>
    <property type="match status" value="1"/>
</dbReference>